<dbReference type="AlphaFoldDB" id="A0A8J6EBG2"/>
<comment type="caution">
    <text evidence="2">The sequence shown here is derived from an EMBL/GenBank/DDBJ whole genome shotgun (WGS) entry which is preliminary data.</text>
</comment>
<evidence type="ECO:0000256" key="1">
    <source>
        <dbReference type="SAM" id="MobiDB-lite"/>
    </source>
</evidence>
<feature type="region of interest" description="Disordered" evidence="1">
    <location>
        <begin position="1"/>
        <end position="20"/>
    </location>
</feature>
<sequence length="89" mass="10000">MLKLSNTGRKARAEPDTGRPQLCTKVAEEFVPLPSWHRLVCTSPQTNRGPGGPDEPRMTCANGNYMVIAYGVRSWRPLCIFLLRRVTNN</sequence>
<accession>A0A8J6EBG2</accession>
<evidence type="ECO:0000313" key="2">
    <source>
        <dbReference type="EMBL" id="KAG9466523.1"/>
    </source>
</evidence>
<protein>
    <submittedName>
        <fullName evidence="2">Uncharacterized protein</fullName>
    </submittedName>
</protein>
<evidence type="ECO:0000313" key="3">
    <source>
        <dbReference type="Proteomes" id="UP000770717"/>
    </source>
</evidence>
<proteinExistence type="predicted"/>
<gene>
    <name evidence="2" type="ORF">GDO78_016552</name>
</gene>
<keyword evidence="3" id="KW-1185">Reference proteome</keyword>
<organism evidence="2 3">
    <name type="scientific">Eleutherodactylus coqui</name>
    <name type="common">Puerto Rican coqui</name>
    <dbReference type="NCBI Taxonomy" id="57060"/>
    <lineage>
        <taxon>Eukaryota</taxon>
        <taxon>Metazoa</taxon>
        <taxon>Chordata</taxon>
        <taxon>Craniata</taxon>
        <taxon>Vertebrata</taxon>
        <taxon>Euteleostomi</taxon>
        <taxon>Amphibia</taxon>
        <taxon>Batrachia</taxon>
        <taxon>Anura</taxon>
        <taxon>Neobatrachia</taxon>
        <taxon>Hyloidea</taxon>
        <taxon>Eleutherodactylidae</taxon>
        <taxon>Eleutherodactylinae</taxon>
        <taxon>Eleutherodactylus</taxon>
        <taxon>Eleutherodactylus</taxon>
    </lineage>
</organism>
<dbReference type="EMBL" id="WNTK01002022">
    <property type="protein sequence ID" value="KAG9466523.1"/>
    <property type="molecule type" value="Genomic_DNA"/>
</dbReference>
<name>A0A8J6EBG2_ELECQ</name>
<reference evidence="2" key="1">
    <citation type="thesis" date="2020" institute="ProQuest LLC" country="789 East Eisenhower Parkway, Ann Arbor, MI, USA">
        <title>Comparative Genomics and Chromosome Evolution.</title>
        <authorList>
            <person name="Mudd A.B."/>
        </authorList>
    </citation>
    <scope>NUCLEOTIDE SEQUENCE</scope>
    <source>
        <strain evidence="2">HN-11 Male</strain>
        <tissue evidence="2">Kidney and liver</tissue>
    </source>
</reference>
<dbReference type="Proteomes" id="UP000770717">
    <property type="component" value="Unassembled WGS sequence"/>
</dbReference>